<dbReference type="Pfam" id="PF16363">
    <property type="entry name" value="GDP_Man_Dehyd"/>
    <property type="match status" value="1"/>
</dbReference>
<dbReference type="InterPro" id="IPR013445">
    <property type="entry name" value="CDP_4_6_deHydtase"/>
</dbReference>
<evidence type="ECO:0000313" key="2">
    <source>
        <dbReference type="EMBL" id="AOV17472.1"/>
    </source>
</evidence>
<dbReference type="EMBL" id="CP017448">
    <property type="protein sequence ID" value="AOV17472.1"/>
    <property type="molecule type" value="Genomic_DNA"/>
</dbReference>
<accession>A0A1D8K951</accession>
<gene>
    <name evidence="2" type="ORF">BJI67_10735</name>
</gene>
<dbReference type="Gene3D" id="3.40.50.720">
    <property type="entry name" value="NAD(P)-binding Rossmann-like Domain"/>
    <property type="match status" value="1"/>
</dbReference>
<dbReference type="Proteomes" id="UP000095342">
    <property type="component" value="Chromosome"/>
</dbReference>
<reference evidence="2 3" key="1">
    <citation type="submission" date="2016-09" db="EMBL/GenBank/DDBJ databases">
        <title>Acidihalobacter prosperus V6 (DSM14174).</title>
        <authorList>
            <person name="Khaleque H.N."/>
            <person name="Ramsay J.P."/>
            <person name="Murphy R.J.T."/>
            <person name="Kaksonen A.H."/>
            <person name="Boxall N.J."/>
            <person name="Watkin E.L.J."/>
        </authorList>
    </citation>
    <scope>NUCLEOTIDE SEQUENCE [LARGE SCALE GENOMIC DNA]</scope>
    <source>
        <strain evidence="2 3">V6</strain>
    </source>
</reference>
<name>A0A1D8K951_9GAMM</name>
<evidence type="ECO:0000259" key="1">
    <source>
        <dbReference type="Pfam" id="PF16363"/>
    </source>
</evidence>
<keyword evidence="3" id="KW-1185">Reference proteome</keyword>
<dbReference type="RefSeq" id="WP_070073020.1">
    <property type="nucleotide sequence ID" value="NZ_CP017448.1"/>
</dbReference>
<dbReference type="InterPro" id="IPR016040">
    <property type="entry name" value="NAD(P)-bd_dom"/>
</dbReference>
<dbReference type="KEGG" id="aaeo:BJI67_10735"/>
<dbReference type="PANTHER" id="PTHR43000">
    <property type="entry name" value="DTDP-D-GLUCOSE 4,6-DEHYDRATASE-RELATED"/>
    <property type="match status" value="1"/>
</dbReference>
<dbReference type="SUPFAM" id="SSF51735">
    <property type="entry name" value="NAD(P)-binding Rossmann-fold domains"/>
    <property type="match status" value="1"/>
</dbReference>
<sequence>MFSNIYSGKKVLITGNTGFKGAWLSAWCDKLGANIVGMSRDIPTTPSMYETLGLSSRVEHHMLDIVDLNKVVDVINAVRPDFVFHLAAQPIVSTSYKNPIDTFSSNVIGTAHILEALRRSNHNCVAVIITSDKAYDNVEQVWGYREIDALGGKDIYSGSKGAAELVIKSYINSYFIKSDSNVRIGVARAGNVIGGGDWAVDRIVVDCMRNWSQGEKVRIRSPNATRPWQHVLEPLSGYLLLGKKLYEGELLHGQAFNFGPKPDGDYTVKQLLSDLSVFWGFSTPEDSFDIETNNSFKEAGLLKLNCDKALFHMNWSAVLKYHEMVRFTSDWYYNYYHSDSNMMKFTIDQIQEYEEIALSRGLAWTA</sequence>
<dbReference type="Gene3D" id="3.90.25.10">
    <property type="entry name" value="UDP-galactose 4-epimerase, domain 1"/>
    <property type="match status" value="1"/>
</dbReference>
<proteinExistence type="predicted"/>
<dbReference type="NCBIfam" id="TIGR02622">
    <property type="entry name" value="CDP_4_6_dhtase"/>
    <property type="match status" value="1"/>
</dbReference>
<dbReference type="InterPro" id="IPR036291">
    <property type="entry name" value="NAD(P)-bd_dom_sf"/>
</dbReference>
<dbReference type="AlphaFoldDB" id="A0A1D8K951"/>
<feature type="domain" description="NAD(P)-binding" evidence="1">
    <location>
        <begin position="12"/>
        <end position="233"/>
    </location>
</feature>
<protein>
    <submittedName>
        <fullName evidence="2">CDP-glucose 4,6-dehydratase</fullName>
    </submittedName>
</protein>
<evidence type="ECO:0000313" key="3">
    <source>
        <dbReference type="Proteomes" id="UP000095342"/>
    </source>
</evidence>
<organism evidence="2 3">
    <name type="scientific">Acidihalobacter aeolianus</name>
    <dbReference type="NCBI Taxonomy" id="2792603"/>
    <lineage>
        <taxon>Bacteria</taxon>
        <taxon>Pseudomonadati</taxon>
        <taxon>Pseudomonadota</taxon>
        <taxon>Gammaproteobacteria</taxon>
        <taxon>Chromatiales</taxon>
        <taxon>Ectothiorhodospiraceae</taxon>
        <taxon>Acidihalobacter</taxon>
    </lineage>
</organism>